<dbReference type="Proteomes" id="UP000032726">
    <property type="component" value="Chromosome"/>
</dbReference>
<gene>
    <name evidence="1" type="ORF">VC82_66</name>
</gene>
<evidence type="ECO:0000313" key="1">
    <source>
        <dbReference type="EMBL" id="AKA33758.1"/>
    </source>
</evidence>
<reference evidence="1 2" key="1">
    <citation type="submission" date="2015-03" db="EMBL/GenBank/DDBJ databases">
        <title>Complete genome sequence of Muricauda lutaonensis CC-HSB-11T, isolated from a coastal hot spring.</title>
        <authorList>
            <person name="Kim K.M."/>
        </authorList>
    </citation>
    <scope>NUCLEOTIDE SEQUENCE [LARGE SCALE GENOMIC DNA]</scope>
    <source>
        <strain evidence="1 2">CC-HSB-11</strain>
    </source>
</reference>
<dbReference type="HOGENOM" id="CLU_2753478_0_0_10"/>
<dbReference type="InterPro" id="IPR002523">
    <property type="entry name" value="MgTranspt_CorA/ZnTranspt_ZntB"/>
</dbReference>
<name>A0A0D5YPE2_9FLAO</name>
<proteinExistence type="predicted"/>
<evidence type="ECO:0000313" key="2">
    <source>
        <dbReference type="Proteomes" id="UP000032726"/>
    </source>
</evidence>
<dbReference type="KEGG" id="mlt:VC82_66"/>
<dbReference type="EMBL" id="CP011071">
    <property type="protein sequence ID" value="AKA33758.1"/>
    <property type="molecule type" value="Genomic_DNA"/>
</dbReference>
<protein>
    <submittedName>
        <fullName evidence="1">Uncharacterized protein</fullName>
    </submittedName>
</protein>
<dbReference type="PATRIC" id="fig|516051.4.peg.67"/>
<dbReference type="AlphaFoldDB" id="A0A0D5YPE2"/>
<dbReference type="GO" id="GO:0046873">
    <property type="term" value="F:metal ion transmembrane transporter activity"/>
    <property type="evidence" value="ECO:0007669"/>
    <property type="project" value="InterPro"/>
</dbReference>
<keyword evidence="2" id="KW-1185">Reference proteome</keyword>
<dbReference type="Pfam" id="PF01544">
    <property type="entry name" value="CorA"/>
    <property type="match status" value="1"/>
</dbReference>
<sequence length="70" mass="8311">MLRVMIKDVGSLLDHTSFNFERLEFLQNTFLGLVDMEQNRIIKIFTVVTIVFYAPNTDCQHIWHELSFYA</sequence>
<dbReference type="GO" id="GO:0016020">
    <property type="term" value="C:membrane"/>
    <property type="evidence" value="ECO:0007669"/>
    <property type="project" value="InterPro"/>
</dbReference>
<accession>A0A0D5YPE2</accession>
<organism evidence="1 2">
    <name type="scientific">Flagellimonas lutaonensis</name>
    <dbReference type="NCBI Taxonomy" id="516051"/>
    <lineage>
        <taxon>Bacteria</taxon>
        <taxon>Pseudomonadati</taxon>
        <taxon>Bacteroidota</taxon>
        <taxon>Flavobacteriia</taxon>
        <taxon>Flavobacteriales</taxon>
        <taxon>Flavobacteriaceae</taxon>
        <taxon>Flagellimonas</taxon>
    </lineage>
</organism>